<proteinExistence type="predicted"/>
<keyword evidence="2" id="KW-1185">Reference proteome</keyword>
<gene>
    <name evidence="1" type="ORF">H0S70_01105</name>
</gene>
<name>A0A7H1DXB5_9FLAO</name>
<dbReference type="RefSeq" id="WP_130867166.1">
    <property type="nucleotide sequence ID" value="NZ_CP060203.1"/>
</dbReference>
<organism evidence="1 2">
    <name type="scientific">Chryseobacterium manosquense</name>
    <dbReference type="NCBI Taxonomy" id="2754694"/>
    <lineage>
        <taxon>Bacteria</taxon>
        <taxon>Pseudomonadati</taxon>
        <taxon>Bacteroidota</taxon>
        <taxon>Flavobacteriia</taxon>
        <taxon>Flavobacteriales</taxon>
        <taxon>Weeksellaceae</taxon>
        <taxon>Chryseobacterium group</taxon>
        <taxon>Chryseobacterium</taxon>
    </lineage>
</organism>
<dbReference type="AlphaFoldDB" id="A0A7H1DXB5"/>
<dbReference type="EMBL" id="CP060203">
    <property type="protein sequence ID" value="QNS41623.1"/>
    <property type="molecule type" value="Genomic_DNA"/>
</dbReference>
<accession>A0A7H1DXB5</accession>
<dbReference type="KEGG" id="cmaq:H0S70_01105"/>
<dbReference type="Proteomes" id="UP000516438">
    <property type="component" value="Chromosome"/>
</dbReference>
<protein>
    <submittedName>
        <fullName evidence="1">Uncharacterized protein</fullName>
    </submittedName>
</protein>
<evidence type="ECO:0000313" key="1">
    <source>
        <dbReference type="EMBL" id="QNS41623.1"/>
    </source>
</evidence>
<evidence type="ECO:0000313" key="2">
    <source>
        <dbReference type="Proteomes" id="UP000516438"/>
    </source>
</evidence>
<reference evidence="1 2" key="1">
    <citation type="submission" date="2020-07" db="EMBL/GenBank/DDBJ databases">
        <title>Complete genome and description of Chryseobacterium manosquense strain Marseille-Q2069 sp. nov.</title>
        <authorList>
            <person name="Boxberger M."/>
        </authorList>
    </citation>
    <scope>NUCLEOTIDE SEQUENCE [LARGE SCALE GENOMIC DNA]</scope>
    <source>
        <strain evidence="1 2">Marseille-Q2069</strain>
    </source>
</reference>
<sequence length="463" mass="54857">MTVIIIIAVVGLLIYFGTRKKSQQTFVDNRQGVTTNNQTNSARQKFQSKISSLPFPDRTDAIVWHINAIDRGLTTGDFELTNLSYAKLIESIRQQNINENGNFTDHLQVIRKEYDEFRTYYGLAYPQQFLPSEERKKKKEQEFEKIKEIPVYLETGNYIELPKQILKYVDIVKPLSEWYEIGIKPQKEKYGRWKAIKREERYFGFYDANLKKQNHKISLETGKRITEKPYFIKALNEQGIPLTDFVVYGKDLEGFVRAVDFFDNQDFVNAQKEIDKALMLKKTEDYEDLKVDVELKLNNEQVVDEQFEKYKFDIDSAIHSGQMNSWLKVLINNHKYEKVISFIGETNEILDKLIKGEIKHKIYGQQSADWYEYKKQEFNKNLIYIFDHKTTELKKSENSIKLLELFLSLSNKADFRPIEKIADKFRSWNLIERANELYESCLKMIEKEDKPRVKSRIEKKIKK</sequence>